<comment type="similarity">
    <text evidence="1">Belongs to the bacterial solute-binding protein 1 family.</text>
</comment>
<dbReference type="InterPro" id="IPR050490">
    <property type="entry name" value="Bact_solute-bd_prot1"/>
</dbReference>
<feature type="chain" id="PRO_5038397109" evidence="3">
    <location>
        <begin position="23"/>
        <end position="427"/>
    </location>
</feature>
<dbReference type="SUPFAM" id="SSF53850">
    <property type="entry name" value="Periplasmic binding protein-like II"/>
    <property type="match status" value="1"/>
</dbReference>
<accession>A0A1C4ZR25</accession>
<name>A0A1C4ZR25_MICVI</name>
<dbReference type="AlphaFoldDB" id="A0A1C4ZR25"/>
<organism evidence="4 5">
    <name type="scientific">Micromonospora viridifaciens</name>
    <dbReference type="NCBI Taxonomy" id="1881"/>
    <lineage>
        <taxon>Bacteria</taxon>
        <taxon>Bacillati</taxon>
        <taxon>Actinomycetota</taxon>
        <taxon>Actinomycetes</taxon>
        <taxon>Micromonosporales</taxon>
        <taxon>Micromonosporaceae</taxon>
        <taxon>Micromonospora</taxon>
    </lineage>
</organism>
<dbReference type="Gene3D" id="3.40.190.10">
    <property type="entry name" value="Periplasmic binding protein-like II"/>
    <property type="match status" value="2"/>
</dbReference>
<gene>
    <name evidence="4" type="ORF">GA0074695_5979</name>
</gene>
<dbReference type="RefSeq" id="WP_157744688.1">
    <property type="nucleotide sequence ID" value="NZ_LT607411.1"/>
</dbReference>
<evidence type="ECO:0000313" key="4">
    <source>
        <dbReference type="EMBL" id="SCF35425.1"/>
    </source>
</evidence>
<dbReference type="InterPro" id="IPR006059">
    <property type="entry name" value="SBP"/>
</dbReference>
<keyword evidence="5" id="KW-1185">Reference proteome</keyword>
<evidence type="ECO:0000256" key="1">
    <source>
        <dbReference type="ARBA" id="ARBA00008520"/>
    </source>
</evidence>
<evidence type="ECO:0000256" key="2">
    <source>
        <dbReference type="ARBA" id="ARBA00022448"/>
    </source>
</evidence>
<evidence type="ECO:0000256" key="3">
    <source>
        <dbReference type="SAM" id="SignalP"/>
    </source>
</evidence>
<proteinExistence type="inferred from homology"/>
<reference evidence="5" key="1">
    <citation type="submission" date="2016-06" db="EMBL/GenBank/DDBJ databases">
        <authorList>
            <person name="Varghese N."/>
            <person name="Submissions Spin"/>
        </authorList>
    </citation>
    <scope>NUCLEOTIDE SEQUENCE [LARGE SCALE GENOMIC DNA]</scope>
    <source>
        <strain evidence="5">DSM 43909</strain>
    </source>
</reference>
<sequence length="427" mass="45604">MNLWLRRIAPLAVLALATTACSSGGSSGDENDLKGKTVNVIGTWGGDEQAAFLKMVETWEKQTGAKVKYTGTRDINTVLTTGVASGVLPDLAGLPGPGQMAEYAKAGKLLPLDDVLDVQTYQRDTAPALVELGKTDGKIHGVFIKAAIKGLIWYNPKAHDYGANPPKTWTDLMSQAKANQGQAKSVWCLGLESGAASGWPATDWIEDLVLRTAGPEVYTKWYEGKVKWSDPAIKKAFQMYVDEVVGNTYGGGKTAVATNFGNAGDPLFANPPGCVFLHQASFITGFSQFKSHTAGTDYNFMPFPDIDPQFTGAVEGAGDLFGMFRDTPAAKSLMKYLVTAEAQDIWVKAGGALSANKNAASYPDDVSKRSAQILADAKTFVFDASDSMPTAMNDAFWKAMVALTNGSKTVDQVLSDLDDAQKDAYTS</sequence>
<evidence type="ECO:0000313" key="5">
    <source>
        <dbReference type="Proteomes" id="UP000198242"/>
    </source>
</evidence>
<protein>
    <submittedName>
        <fullName evidence="4">Alpha-glucoside transport system substrate-binding protein</fullName>
    </submittedName>
</protein>
<feature type="signal peptide" evidence="3">
    <location>
        <begin position="1"/>
        <end position="22"/>
    </location>
</feature>
<dbReference type="PANTHER" id="PTHR43649:SF29">
    <property type="entry name" value="OSMOPROTECTIVE COMPOUNDS-BINDING PROTEIN GGTB"/>
    <property type="match status" value="1"/>
</dbReference>
<keyword evidence="3" id="KW-0732">Signal</keyword>
<dbReference type="Pfam" id="PF01547">
    <property type="entry name" value="SBP_bac_1"/>
    <property type="match status" value="1"/>
</dbReference>
<dbReference type="EMBL" id="LT607411">
    <property type="protein sequence ID" value="SCF35425.1"/>
    <property type="molecule type" value="Genomic_DNA"/>
</dbReference>
<dbReference type="PANTHER" id="PTHR43649">
    <property type="entry name" value="ARABINOSE-BINDING PROTEIN-RELATED"/>
    <property type="match status" value="1"/>
</dbReference>
<keyword evidence="2" id="KW-0813">Transport</keyword>
<dbReference type="PROSITE" id="PS51257">
    <property type="entry name" value="PROKAR_LIPOPROTEIN"/>
    <property type="match status" value="1"/>
</dbReference>
<dbReference type="Proteomes" id="UP000198242">
    <property type="component" value="Chromosome I"/>
</dbReference>
<dbReference type="OrthoDB" id="8663148at2"/>